<dbReference type="Proteomes" id="UP001278571">
    <property type="component" value="Unassembled WGS sequence"/>
</dbReference>
<gene>
    <name evidence="2" type="ORF">R2363_00440</name>
</gene>
<protein>
    <submittedName>
        <fullName evidence="2">DUF3846 domain-containing protein</fullName>
    </submittedName>
</protein>
<reference evidence="2 3" key="1">
    <citation type="submission" date="2023-10" db="EMBL/GenBank/DDBJ databases">
        <authorList>
            <person name="Wang X.X."/>
        </authorList>
    </citation>
    <scope>NUCLEOTIDE SEQUENCE [LARGE SCALE GENOMIC DNA]</scope>
    <source>
        <strain evidence="2 3">NBRC 12816</strain>
    </source>
</reference>
<dbReference type="InterPro" id="IPR024559">
    <property type="entry name" value="DUF3846"/>
</dbReference>
<evidence type="ECO:0000259" key="1">
    <source>
        <dbReference type="Pfam" id="PF12957"/>
    </source>
</evidence>
<dbReference type="RefSeq" id="WP_319007280.1">
    <property type="nucleotide sequence ID" value="NZ_JAWJZF010000089.1"/>
</dbReference>
<sequence>MSQSAAPSFALLVRPDGFFKIIDWPAGTGQTLATLRAEIECSTVDVFDATPTLSMWVDDEGLLVESPYENVPAALLLFRYCVPPQRYFGNAVFTGGADENGDTLGLTEGQTLELVGHVLTIHAMAEQSGH</sequence>
<proteinExistence type="predicted"/>
<evidence type="ECO:0000313" key="3">
    <source>
        <dbReference type="Proteomes" id="UP001278571"/>
    </source>
</evidence>
<keyword evidence="3" id="KW-1185">Reference proteome</keyword>
<organism evidence="2 3">
    <name type="scientific">Streptomyces roseolus</name>
    <dbReference type="NCBI Taxonomy" id="67358"/>
    <lineage>
        <taxon>Bacteria</taxon>
        <taxon>Bacillati</taxon>
        <taxon>Actinomycetota</taxon>
        <taxon>Actinomycetes</taxon>
        <taxon>Kitasatosporales</taxon>
        <taxon>Streptomycetaceae</taxon>
        <taxon>Streptomyces</taxon>
    </lineage>
</organism>
<evidence type="ECO:0000313" key="2">
    <source>
        <dbReference type="EMBL" id="MDX2290663.1"/>
    </source>
</evidence>
<dbReference type="Pfam" id="PF12957">
    <property type="entry name" value="DUF3846"/>
    <property type="match status" value="1"/>
</dbReference>
<comment type="caution">
    <text evidence="2">The sequence shown here is derived from an EMBL/GenBank/DDBJ whole genome shotgun (WGS) entry which is preliminary data.</text>
</comment>
<accession>A0ABU4JYZ5</accession>
<feature type="domain" description="DUF3846" evidence="1">
    <location>
        <begin position="10"/>
        <end position="111"/>
    </location>
</feature>
<name>A0ABU4JYZ5_9ACTN</name>
<dbReference type="EMBL" id="JAWJZF010000089">
    <property type="protein sequence ID" value="MDX2290663.1"/>
    <property type="molecule type" value="Genomic_DNA"/>
</dbReference>